<reference evidence="3" key="1">
    <citation type="submission" date="2019-08" db="EMBL/GenBank/DDBJ databases">
        <title>Reference gene set and small RNA set construction with multiple tissues from Davidia involucrata Baill.</title>
        <authorList>
            <person name="Yang H."/>
            <person name="Zhou C."/>
            <person name="Li G."/>
            <person name="Wang J."/>
            <person name="Gao P."/>
            <person name="Wang M."/>
            <person name="Wang R."/>
            <person name="Zhao Y."/>
        </authorList>
    </citation>
    <scope>NUCLEOTIDE SEQUENCE</scope>
    <source>
        <tissue evidence="3">Mixed with DoveR01_LX</tissue>
    </source>
</reference>
<dbReference type="PANTHER" id="PTHR33223">
    <property type="entry name" value="CCHC-TYPE DOMAIN-CONTAINING PROTEIN"/>
    <property type="match status" value="1"/>
</dbReference>
<gene>
    <name evidence="3" type="ORF">Din_045461</name>
</gene>
<feature type="chain" id="PRO_5022662454" description="Retrotransposon gag domain-containing protein" evidence="1">
    <location>
        <begin position="21"/>
        <end position="188"/>
    </location>
</feature>
<accession>A0A5B7C4P1</accession>
<dbReference type="InterPro" id="IPR005162">
    <property type="entry name" value="Retrotrans_gag_dom"/>
</dbReference>
<feature type="domain" description="Retrotransposon gag" evidence="2">
    <location>
        <begin position="59"/>
        <end position="148"/>
    </location>
</feature>
<keyword evidence="1" id="KW-0732">Signal</keyword>
<organism evidence="3">
    <name type="scientific">Davidia involucrata</name>
    <name type="common">Dove tree</name>
    <dbReference type="NCBI Taxonomy" id="16924"/>
    <lineage>
        <taxon>Eukaryota</taxon>
        <taxon>Viridiplantae</taxon>
        <taxon>Streptophyta</taxon>
        <taxon>Embryophyta</taxon>
        <taxon>Tracheophyta</taxon>
        <taxon>Spermatophyta</taxon>
        <taxon>Magnoliopsida</taxon>
        <taxon>eudicotyledons</taxon>
        <taxon>Gunneridae</taxon>
        <taxon>Pentapetalae</taxon>
        <taxon>asterids</taxon>
        <taxon>Cornales</taxon>
        <taxon>Nyssaceae</taxon>
        <taxon>Davidia</taxon>
    </lineage>
</organism>
<dbReference type="EMBL" id="GHES01045461">
    <property type="protein sequence ID" value="MPA76020.1"/>
    <property type="molecule type" value="Transcribed_RNA"/>
</dbReference>
<proteinExistence type="predicted"/>
<evidence type="ECO:0000313" key="3">
    <source>
        <dbReference type="EMBL" id="MPA76020.1"/>
    </source>
</evidence>
<dbReference type="Pfam" id="PF03732">
    <property type="entry name" value="Retrotrans_gag"/>
    <property type="match status" value="1"/>
</dbReference>
<protein>
    <recommendedName>
        <fullName evidence="2">Retrotransposon gag domain-containing protein</fullName>
    </recommendedName>
</protein>
<dbReference type="AlphaFoldDB" id="A0A5B7C4P1"/>
<evidence type="ECO:0000256" key="1">
    <source>
        <dbReference type="SAM" id="SignalP"/>
    </source>
</evidence>
<dbReference type="PANTHER" id="PTHR33223:SF8">
    <property type="entry name" value="OS04G0172440 PROTEIN"/>
    <property type="match status" value="1"/>
</dbReference>
<feature type="signal peptide" evidence="1">
    <location>
        <begin position="1"/>
        <end position="20"/>
    </location>
</feature>
<name>A0A5B7C4P1_DAVIN</name>
<sequence>MAEQTIQISAFSLMFSCLLMFKVPDFTKYDGTECPYTHLKIYCGELRAQGRNEKLRIQLFQKSLKGPALLWFVKDLERIRTWDNLTSLFLNQYKFNIELAPDRFDLQRLTKNNSESFREYAQRWRETAAQVQPHLDEREMVSTFIHTLPSFYFSQLFTCIEKSFSNLIWIGEMLDDGVRTGKIKMLET</sequence>
<evidence type="ECO:0000259" key="2">
    <source>
        <dbReference type="Pfam" id="PF03732"/>
    </source>
</evidence>